<dbReference type="EMBL" id="VSRR010021606">
    <property type="protein sequence ID" value="MPC64071.1"/>
    <property type="molecule type" value="Genomic_DNA"/>
</dbReference>
<proteinExistence type="predicted"/>
<dbReference type="AlphaFoldDB" id="A0A5B7GUX0"/>
<gene>
    <name evidence="2" type="ORF">E2C01_058181</name>
</gene>
<organism evidence="2 3">
    <name type="scientific">Portunus trituberculatus</name>
    <name type="common">Swimming crab</name>
    <name type="synonym">Neptunus trituberculatus</name>
    <dbReference type="NCBI Taxonomy" id="210409"/>
    <lineage>
        <taxon>Eukaryota</taxon>
        <taxon>Metazoa</taxon>
        <taxon>Ecdysozoa</taxon>
        <taxon>Arthropoda</taxon>
        <taxon>Crustacea</taxon>
        <taxon>Multicrustacea</taxon>
        <taxon>Malacostraca</taxon>
        <taxon>Eumalacostraca</taxon>
        <taxon>Eucarida</taxon>
        <taxon>Decapoda</taxon>
        <taxon>Pleocyemata</taxon>
        <taxon>Brachyura</taxon>
        <taxon>Eubrachyura</taxon>
        <taxon>Portunoidea</taxon>
        <taxon>Portunidae</taxon>
        <taxon>Portuninae</taxon>
        <taxon>Portunus</taxon>
    </lineage>
</organism>
<dbReference type="Proteomes" id="UP000324222">
    <property type="component" value="Unassembled WGS sequence"/>
</dbReference>
<name>A0A5B7GUX0_PORTR</name>
<reference evidence="2 3" key="1">
    <citation type="submission" date="2019-05" db="EMBL/GenBank/DDBJ databases">
        <title>Another draft genome of Portunus trituberculatus and its Hox gene families provides insights of decapod evolution.</title>
        <authorList>
            <person name="Jeong J.-H."/>
            <person name="Song I."/>
            <person name="Kim S."/>
            <person name="Choi T."/>
            <person name="Kim D."/>
            <person name="Ryu S."/>
            <person name="Kim W."/>
        </authorList>
    </citation>
    <scope>NUCLEOTIDE SEQUENCE [LARGE SCALE GENOMIC DNA]</scope>
    <source>
        <tissue evidence="2">Muscle</tissue>
    </source>
</reference>
<sequence>MNAQTYILPLCLAACASSRSQMVSRELFTAPSAAAVVPGTLRGLAGAGCRQRGSQWSKPVISSECPRGDTRSGNERWCAGPGPVVL</sequence>
<keyword evidence="3" id="KW-1185">Reference proteome</keyword>
<evidence type="ECO:0000313" key="2">
    <source>
        <dbReference type="EMBL" id="MPC64071.1"/>
    </source>
</evidence>
<protein>
    <submittedName>
        <fullName evidence="2">Uncharacterized protein</fullName>
    </submittedName>
</protein>
<feature type="region of interest" description="Disordered" evidence="1">
    <location>
        <begin position="60"/>
        <end position="86"/>
    </location>
</feature>
<accession>A0A5B7GUX0</accession>
<evidence type="ECO:0000313" key="3">
    <source>
        <dbReference type="Proteomes" id="UP000324222"/>
    </source>
</evidence>
<comment type="caution">
    <text evidence="2">The sequence shown here is derived from an EMBL/GenBank/DDBJ whole genome shotgun (WGS) entry which is preliminary data.</text>
</comment>
<evidence type="ECO:0000256" key="1">
    <source>
        <dbReference type="SAM" id="MobiDB-lite"/>
    </source>
</evidence>